<evidence type="ECO:0000256" key="4">
    <source>
        <dbReference type="ARBA" id="ARBA00023180"/>
    </source>
</evidence>
<dbReference type="InterPro" id="IPR001846">
    <property type="entry name" value="VWF_type-D"/>
</dbReference>
<dbReference type="SMART" id="SM00216">
    <property type="entry name" value="VWD"/>
    <property type="match status" value="3"/>
</dbReference>
<feature type="compositionally biased region" description="Polar residues" evidence="7">
    <location>
        <begin position="59"/>
        <end position="95"/>
    </location>
</feature>
<feature type="domain" description="EGF-like" evidence="9">
    <location>
        <begin position="745"/>
        <end position="776"/>
    </location>
</feature>
<comment type="caution">
    <text evidence="5">Lacks conserved residue(s) required for the propagation of feature annotation.</text>
</comment>
<feature type="domain" description="VWFD" evidence="11">
    <location>
        <begin position="155"/>
        <end position="360"/>
    </location>
</feature>
<dbReference type="Gene3D" id="2.10.70.10">
    <property type="entry name" value="Complement Module, domain 1"/>
    <property type="match status" value="1"/>
</dbReference>
<dbReference type="SUPFAM" id="SSF57567">
    <property type="entry name" value="Serine protease inhibitors"/>
    <property type="match status" value="3"/>
</dbReference>
<dbReference type="Pfam" id="PF00094">
    <property type="entry name" value="VWD"/>
    <property type="match status" value="3"/>
</dbReference>
<evidence type="ECO:0000256" key="2">
    <source>
        <dbReference type="ARBA" id="ARBA00022737"/>
    </source>
</evidence>
<evidence type="ECO:0000256" key="3">
    <source>
        <dbReference type="ARBA" id="ARBA00023157"/>
    </source>
</evidence>
<dbReference type="InterPro" id="IPR036084">
    <property type="entry name" value="Ser_inhib-like_sf"/>
</dbReference>
<gene>
    <name evidence="12" type="ORF">HNY73_000853</name>
</gene>
<proteinExistence type="inferred from homology"/>
<sequence>MKTTVISLLGRCWVICLLVHASDALHKGSRSVKGGSTSSTHTRRFQTQSEPQVVRSHYSESQAYSEPQVSRSHYSGYSGSTSISNRQCQRPASPNYGQVSCRITNDKYSCTVSCMPGYTYPDGSDSLEIECSKETGEWLPSAKFEDCIGGSGPASSAYSQGGYSRTFSRTNTYGGGSYGGGSYGGGGGQGKGCEMPKNPAHGYHSCSMSNGQWGKSGKKVKNQDWDEELLPDVANEESLKSGVQKGVFLRKFQISKTSVSVYAFRCQDECLFKLPRLLRQRASNSNVITQTAQLKNGLEILWDLGQTIQVFAPVELFASLRALCGTFTKSQQDEFLTPEGDVETSAGAFTQKWRVEDSCREVEESLETEGEEKACDLYPERRDLAADVCNIIKGPEFKDCHNLLDYGRYYADCMEDVCSCEDDPVTCTCLSLANFAYACARKGQPLSWRQAVPTCGIACPPGQVYQSCADPCSYSCEEIANTPSKCPESCVEGCVCPPGQTLNEHGLCIPVSSCSCVHSRGQGLCGKPSGPTNGFHSCSMSNGQWSCQGSCYPGYEFPDGTRQTMFTCHDRNGIWSPKKDFDDCILLCHPPCENGGRCAVHNQCQCPSTHRGNRCQYSIQLCDIKRLTTENLYTDCRHLSEYTECRVSCPAGMTFNPPTSPLYRCTVDGLWNPPTAPTCVMDSLCEQPPSPMNGRSECQGSSEIMLCRATCDPGYVFEDGFEELSIQCVRRTGVWSPTVGFPDCHPICSPECLHGGRCIGHNSCLCPKEYRGSRCEYPLSNCDGHERFASVGYKCRITDKETVCNVSCSSTGMTLQPPEPITYTCSLDGTWHPDLKPICVSDYSRLIDARTSQHGSYEGYGYEQGGGWQQSRSSLSQQTSGQRLNLGGYEEFGQQQIGHEFGGQQQMEHEFGEFGGQQQIGHEFFGGQQKNGADLVDSNKSGKKNLKVLEKNSGRVDLPKGIESGVKTEIEDDKFRLTDADSQEIIKTIGDNTEVSSDLNEFSSKRKVSNYRGICSAWGFYHYRTFDGSVYTFPSSCWYVLAANTENNFAISLKSVCTHQQCYRIVAIQHANYRYLISYTDGIIRNQEQLSIPVQDENLVVEYISRYLVIKTQFGYTIWINDENSVLISAEPYVQNQTMGMCGNFDGIPNPLFVTKDGTETPDIFAFTSSWKFNEIEGDCVEEVELKQPCNSENREKRMEASIANLACAAFYDDQFKKCGEVLDVEEYYLLCQMDCCSMSSVEDCQCASLGEFVLECSRAGVDMSEGWRQPGLCPLVCTNGTEYRECGPACPPTCADQQPVCNSLKCVDGCHCPEGTVLEKNQCVLIDSCPCHYEKQHYASGETIQQDCNACVCQGGNWKCTESICPATCSVSGPHILTFDGFAYDFQGKCSHYLVDSDDFNIAVDYGTDCRELHTINGVCVKSITIHTPEEAIVKLKPSMEVIVNGREMTSLPITAPGIYIGQSTSTFMRVLLAHQARLYQSCADPCSYSCAEIANTPSKCPESLCRGCVCPPGQTLNEHGLCIPVSSCSCVHSGHYYPPEFLQRRGKEMCECSQGHWDCHEASAADIILTPPPNIAPECNSAAHQVPTDCVSDCPLTCANYHHHQPCTVAVCSPGCNVCEGGSWNCESNICPGLCNAWGDAHFETFDGKLYDFDGTCEYVLVKARVSDKEFFSVTFQNVPCGMGSKATCGKTVSVTLGDSSLLLTRLHPLPSLPENSRLKATQVGMFTLVESDIGISVQWDRNTRVYVTAQPIWKNKLQGLCGDFNGDASDDFRAPSGGMPFVLAKNFADSWRLHKFCPKAKQPNDACDKNPDRRNWARHKCGVLKTDLFKPCHYQVEVEDYYKRSVLCEFKTVKRLRVKYRVVIIKAPL</sequence>
<feature type="chain" id="PRO_5035812221" evidence="8">
    <location>
        <begin position="25"/>
        <end position="1872"/>
    </location>
</feature>
<reference evidence="12" key="1">
    <citation type="journal article" date="2020" name="bioRxiv">
        <title>Chromosome-level reference genome of the European wasp spider Argiope bruennichi: a resource for studies on range expansion and evolutionary adaptation.</title>
        <authorList>
            <person name="Sheffer M.M."/>
            <person name="Hoppe A."/>
            <person name="Krehenwinkel H."/>
            <person name="Uhl G."/>
            <person name="Kuss A.W."/>
            <person name="Jensen L."/>
            <person name="Jensen C."/>
            <person name="Gillespie R.G."/>
            <person name="Hoff K.J."/>
            <person name="Prost S."/>
        </authorList>
    </citation>
    <scope>NUCLEOTIDE SEQUENCE</scope>
</reference>
<reference evidence="12" key="2">
    <citation type="submission" date="2020-06" db="EMBL/GenBank/DDBJ databases">
        <authorList>
            <person name="Sheffer M."/>
        </authorList>
    </citation>
    <scope>NUCLEOTIDE SEQUENCE</scope>
</reference>
<feature type="disulfide bond" evidence="5">
    <location>
        <begin position="588"/>
        <end position="598"/>
    </location>
</feature>
<feature type="domain" description="VWFD" evidence="11">
    <location>
        <begin position="1635"/>
        <end position="1801"/>
    </location>
</feature>
<evidence type="ECO:0000256" key="7">
    <source>
        <dbReference type="SAM" id="MobiDB-lite"/>
    </source>
</evidence>
<dbReference type="SMART" id="SM00832">
    <property type="entry name" value="C8"/>
    <property type="match status" value="2"/>
</dbReference>
<keyword evidence="13" id="KW-1185">Reference proteome</keyword>
<comment type="caution">
    <text evidence="12">The sequence shown here is derived from an EMBL/GenBank/DDBJ whole genome shotgun (WGS) entry which is preliminary data.</text>
</comment>
<feature type="disulfide bond" evidence="5">
    <location>
        <begin position="606"/>
        <end position="615"/>
    </location>
</feature>
<name>A0A8T0G5H0_ARGBR</name>
<feature type="disulfide bond" evidence="5">
    <location>
        <begin position="766"/>
        <end position="775"/>
    </location>
</feature>
<evidence type="ECO:0000259" key="10">
    <source>
        <dbReference type="PROSITE" id="PS50923"/>
    </source>
</evidence>
<dbReference type="InterPro" id="IPR014853">
    <property type="entry name" value="VWF/SSPO/ZAN-like_Cys-rich_dom"/>
</dbReference>
<dbReference type="GO" id="GO:0005615">
    <property type="term" value="C:extracellular space"/>
    <property type="evidence" value="ECO:0007669"/>
    <property type="project" value="TreeGrafter"/>
</dbReference>
<keyword evidence="6" id="KW-0768">Sushi</keyword>
<evidence type="ECO:0000259" key="11">
    <source>
        <dbReference type="PROSITE" id="PS51233"/>
    </source>
</evidence>
<accession>A0A8T0G5H0</accession>
<feature type="signal peptide" evidence="8">
    <location>
        <begin position="1"/>
        <end position="24"/>
    </location>
</feature>
<keyword evidence="5" id="KW-0245">EGF-like domain</keyword>
<feature type="disulfide bond" evidence="6">
    <location>
        <begin position="685"/>
        <end position="728"/>
    </location>
</feature>
<dbReference type="PANTHER" id="PTHR11339:SF386">
    <property type="entry name" value="HEMOLECTIN, ISOFORM A"/>
    <property type="match status" value="1"/>
</dbReference>
<feature type="compositionally biased region" description="Polar residues" evidence="7">
    <location>
        <begin position="34"/>
        <end position="51"/>
    </location>
</feature>
<evidence type="ECO:0000256" key="6">
    <source>
        <dbReference type="PROSITE-ProRule" id="PRU00302"/>
    </source>
</evidence>
<dbReference type="SMART" id="SM00181">
    <property type="entry name" value="EGF"/>
    <property type="match status" value="3"/>
</dbReference>
<keyword evidence="2" id="KW-0677">Repeat</keyword>
<keyword evidence="8" id="KW-0732">Signal</keyword>
<dbReference type="SMART" id="SM00215">
    <property type="entry name" value="VWC_out"/>
    <property type="match status" value="1"/>
</dbReference>
<dbReference type="EMBL" id="JABXBU010000001">
    <property type="protein sequence ID" value="KAF8796483.1"/>
    <property type="molecule type" value="Genomic_DNA"/>
</dbReference>
<evidence type="ECO:0000256" key="1">
    <source>
        <dbReference type="ARBA" id="ARBA00007611"/>
    </source>
</evidence>
<evidence type="ECO:0000259" key="9">
    <source>
        <dbReference type="PROSITE" id="PS50026"/>
    </source>
</evidence>
<dbReference type="SUPFAM" id="SSF57196">
    <property type="entry name" value="EGF/Laminin"/>
    <property type="match status" value="1"/>
</dbReference>
<dbReference type="Pfam" id="PF01826">
    <property type="entry name" value="TIL"/>
    <property type="match status" value="3"/>
</dbReference>
<dbReference type="PROSITE" id="PS50026">
    <property type="entry name" value="EGF_3"/>
    <property type="match status" value="2"/>
</dbReference>
<feature type="domain" description="Sushi" evidence="10">
    <location>
        <begin position="683"/>
        <end position="746"/>
    </location>
</feature>
<feature type="domain" description="EGF-like" evidence="9">
    <location>
        <begin position="585"/>
        <end position="616"/>
    </location>
</feature>
<feature type="disulfide bond" evidence="5">
    <location>
        <begin position="748"/>
        <end position="758"/>
    </location>
</feature>
<keyword evidence="3 5" id="KW-1015">Disulfide bond</keyword>
<feature type="region of interest" description="Disordered" evidence="7">
    <location>
        <begin position="28"/>
        <end position="95"/>
    </location>
</feature>
<evidence type="ECO:0000256" key="8">
    <source>
        <dbReference type="SAM" id="SignalP"/>
    </source>
</evidence>
<feature type="domain" description="VWFD" evidence="11">
    <location>
        <begin position="1013"/>
        <end position="1181"/>
    </location>
</feature>
<dbReference type="FunFam" id="2.10.25.10:FF:000055">
    <property type="entry name" value="alpha-tectorin isoform X1"/>
    <property type="match status" value="1"/>
</dbReference>
<dbReference type="SUPFAM" id="SSF57603">
    <property type="entry name" value="FnI-like domain"/>
    <property type="match status" value="1"/>
</dbReference>
<evidence type="ECO:0000313" key="12">
    <source>
        <dbReference type="EMBL" id="KAF8796483.1"/>
    </source>
</evidence>
<dbReference type="Proteomes" id="UP000807504">
    <property type="component" value="Unassembled WGS sequence"/>
</dbReference>
<dbReference type="PROSITE" id="PS50923">
    <property type="entry name" value="SUSHI"/>
    <property type="match status" value="1"/>
</dbReference>
<dbReference type="CDD" id="cd19941">
    <property type="entry name" value="TIL"/>
    <property type="match status" value="4"/>
</dbReference>
<dbReference type="PROSITE" id="PS51233">
    <property type="entry name" value="VWFD"/>
    <property type="match status" value="4"/>
</dbReference>
<evidence type="ECO:0000256" key="5">
    <source>
        <dbReference type="PROSITE-ProRule" id="PRU00076"/>
    </source>
</evidence>
<dbReference type="GO" id="GO:0031012">
    <property type="term" value="C:extracellular matrix"/>
    <property type="evidence" value="ECO:0007669"/>
    <property type="project" value="TreeGrafter"/>
</dbReference>
<feature type="domain" description="VWFD" evidence="11">
    <location>
        <begin position="1368"/>
        <end position="1545"/>
    </location>
</feature>
<dbReference type="InterPro" id="IPR002919">
    <property type="entry name" value="TIL_dom"/>
</dbReference>
<dbReference type="Pfam" id="PF23244">
    <property type="entry name" value="VWF"/>
    <property type="match status" value="1"/>
</dbReference>
<comment type="similarity">
    <text evidence="1">Belongs to the serine protease inhibitor-like (TIL domain-containing) family.</text>
</comment>
<evidence type="ECO:0000313" key="13">
    <source>
        <dbReference type="Proteomes" id="UP000807504"/>
    </source>
</evidence>
<organism evidence="12 13">
    <name type="scientific">Argiope bruennichi</name>
    <name type="common">Wasp spider</name>
    <name type="synonym">Aranea bruennichi</name>
    <dbReference type="NCBI Taxonomy" id="94029"/>
    <lineage>
        <taxon>Eukaryota</taxon>
        <taxon>Metazoa</taxon>
        <taxon>Ecdysozoa</taxon>
        <taxon>Arthropoda</taxon>
        <taxon>Chelicerata</taxon>
        <taxon>Arachnida</taxon>
        <taxon>Araneae</taxon>
        <taxon>Araneomorphae</taxon>
        <taxon>Entelegynae</taxon>
        <taxon>Araneoidea</taxon>
        <taxon>Araneidae</taxon>
        <taxon>Argiope</taxon>
    </lineage>
</organism>
<dbReference type="InterPro" id="IPR000742">
    <property type="entry name" value="EGF"/>
</dbReference>
<protein>
    <submittedName>
        <fullName evidence="12">Hemocytin like protein</fullName>
    </submittedName>
</protein>
<dbReference type="SMART" id="SM00032">
    <property type="entry name" value="CCP"/>
    <property type="match status" value="5"/>
</dbReference>
<dbReference type="PROSITE" id="PS00022">
    <property type="entry name" value="EGF_1"/>
    <property type="match status" value="2"/>
</dbReference>
<dbReference type="PANTHER" id="PTHR11339">
    <property type="entry name" value="EXTRACELLULAR MATRIX GLYCOPROTEIN RELATED"/>
    <property type="match status" value="1"/>
</dbReference>
<keyword evidence="4" id="KW-0325">Glycoprotein</keyword>
<dbReference type="InterPro" id="IPR000436">
    <property type="entry name" value="Sushi_SCR_CCP_dom"/>
</dbReference>
<dbReference type="Pfam" id="PF08742">
    <property type="entry name" value="C8"/>
    <property type="match status" value="2"/>
</dbReference>
<dbReference type="InterPro" id="IPR001007">
    <property type="entry name" value="VWF_dom"/>
</dbReference>
<dbReference type="Gene3D" id="2.10.25.10">
    <property type="entry name" value="Laminin"/>
    <property type="match status" value="4"/>
</dbReference>
<dbReference type="InterPro" id="IPR050780">
    <property type="entry name" value="Mucin_vWF_Thrombospondin_sf"/>
</dbReference>